<evidence type="ECO:0000313" key="1">
    <source>
        <dbReference type="EMBL" id="KAG8011236.1"/>
    </source>
</evidence>
<dbReference type="Proteomes" id="UP000805704">
    <property type="component" value="Chromosome 14"/>
</dbReference>
<protein>
    <submittedName>
        <fullName evidence="1">Intersectin-2</fullName>
    </submittedName>
</protein>
<comment type="caution">
    <text evidence="1">The sequence shown here is derived from an EMBL/GenBank/DDBJ whole genome shotgun (WGS) entry which is preliminary data.</text>
</comment>
<name>A0ACB7FAN8_NIBAL</name>
<keyword evidence="2" id="KW-1185">Reference proteome</keyword>
<sequence length="2425" mass="277626">MVKECCKKDDNTEDVDEVFKLPFIFDPETSQNVEKKQNIKGTNSSMDTATESNSSCVDIHTHFLNSANMLSSLPTVNSNVTSKIGNQPDERGFYGDEEQTQTPRNAPNDCDMEQEEVRTENYYTCPLGESDLESDEVSDSENTGKQNHLQNPQSFFPSSHIVSELKSSCMGIHARFFTSINHQSDIEQEEMGTEHNMWKLRSNRVEQILSALTKDFGQFNRSKRVGLEYNVGFGPKQNISVESLKDSLLFEIGKFTLAMNSSQKDFIMEILEYNFDLNLPSQHHRNIFASDIMTRVRQLRSCGDAVKFSNEVFELPGLVASINMTAESEGGVNPELSMSKMGKCDGSPVCPPDSQAESKEHISCRSGDLYPLCKEMGLNLYVNNRQPNKKLEINKLTNGAMAEVANFADKLCGTFEQICLDILRHNLDFDLQRDSEFAKNILAKIPILIVRRNLLPFSKSHKNMKHTMNDMSTMEKQDCPDNPNLDTCRAGSSHAAVIDQNVCSSADTEHLNDLDLKMWKLRANHIQRILSMPHREYCPFYSYSRCRKLGIDFNVGSGVKQYLDPKLLTNGIMVELHTFATELYSAQKHFVIEVLEYNFELNFENELSRSAFAKQIMTRKGQWKINCLPFELPDARCIQEPICGNSLPCPKCYQDQNYEVLKDKSDPVHMHPPQPSTMTGTHSTDVNCAAPQPTEDPSSTVFTLEEMIMEGYPLCKEIGLNLCVDKDKPKNKLDARVLTYGILNELTSFARKLCGAKSKVVIDVLKHNFKIGILHQHLNPAEIHISVTQKKVSDPDWFNEVFVFNRPRQLKRAPAIQKSNCMESIKKRRLALQLSQSQGQSQDQGQSVIESKPNYSICYPLCSEIGLDLDVTSKSEEKEKLDLKLLTTAVVAEIHKYASSKSRHYFPRTVFDILDYNFDLTSQHHRRLEFSIATASKLQSIAKRYRKNRDRPDEVFKLPFVFEKKKEEKMKCGASVWAITPEERGKHDKQFDSLAPVLGHVSGEQARKFFIQSGLPSSVLAEIWNLADIDSDGKMDRMEFSIAMKLIKLKLQGRNLPSSLPAIMKQSPVSNSASTIPSSARFGMGSMPNLSVGLSSMSTMSAMPILTPIPANPHMHPMQPLIPTPMTLPLITSFGNSGLPNGNVNLLTPPLVCNNAGPQVRNALIASNLTQTQLATIWTLADVDKDGQLQGDEFILAMHLVDMAKTGRPLPLTLPQDLVPPSLRGGVKSTELVNGTGALHNSLSNRHDRDRTCTKDQEQWYGVLHTLLSFEDKLKENFARGSAELEKRRLALEEAQRKERERREREEREERERREREAREQENRRRLEEERRLERQREMERQREEERLRELERKEVAKQEMERQRREEWERAKKEELGRRKEGEQEEISRLRAKKKSLELELEAVGNKHKQISDRLRDAQSKRRILKAGGGPRQPEEGRTHHRDQHDWQRKLSQLVPEQQRLTEKLRNISLNKLSSVALTSLTGSVTEKGVTCRRLKDQLDTLERETTDKLAQMEQYNKELKELREKQVRQQSVLDDLYRVKEEKLRELQKRREEEMERRRREEEEAARQEKLEQERREREKREKEEEEARQRRLQEEQRARQREEEEREAQARLRAAQEKAQEEERRRREEEEKRKREEEEEERKRKEAEEEEERRRKKEEQDRGGQQPVLVAQQCSKLTTYRALYSFVARNADELSVDANCLIEVDEQTVGEPGWLCGSYRGNRGWFPQSYAEKCLTPSTTEPAPSSPGKKSCPPPPLNTSDLTFCSSDLTPQSSVPLLARAVSSWSATSETHLSLSFGDVITALLSFSQGDIISVLQQREDWWLGQLNGTQGWFPKDCVTLETGGNIDVDAFDTCDSAQLEEYVALYTYESPEVGDLTFVEGDVVMVTEREGEWWRGCIGDQTGVFPSNYVRPVEPEARGKKRQRGWFHSSHVKLLGPSSSKSSPSPLPVCQVIAMYDYTAANRDELSFSKGQLISILDKTNPDWWKGDVNGVTGLLPTNYVKMTTESDPSQQWCADLMTLDTMTPQERKRQGYIHELIQTEETYVEDLELVLEVFHKPMSESGRLTEAEMGVIFVNWRELIMCNTKLLKALRVRKKTGGENMPVQLIGDLLASELAHMQPYIRFCSCQLNAAALLQSKTHNQPDFKDFLKKIATNYRCKGMPLSSFLLKPMQRITRYPLLIKNILEHTPDGHADRSPLREALERAEELCSQVNEGVREKENSDRLEWIQSHVQCEGPIEHLVFNSLTNCLGPRKLLHSGRLYKTKSSRELWAFLFNDFLLLTHSAKPFSSSGDEPLFHVSHIDRVYTLRTETLNERTTWVQKIKAASEHFIETEKKKREKAYQARSLKSSGIGRLLVTVTEAQELKACKPNDFLGRTEVPVATIKKEMESKGAANRRLLLHEVPTGEVWVKLDLQLYEPTK</sequence>
<proteinExistence type="predicted"/>
<accession>A0ACB7FAN8</accession>
<evidence type="ECO:0000313" key="2">
    <source>
        <dbReference type="Proteomes" id="UP000805704"/>
    </source>
</evidence>
<reference evidence="1" key="1">
    <citation type="submission" date="2020-04" db="EMBL/GenBank/DDBJ databases">
        <title>A chromosome-scale assembly and high-density genetic map of the yellow drum (Nibea albiflora) genome.</title>
        <authorList>
            <person name="Xu D."/>
            <person name="Zhang W."/>
            <person name="Chen R."/>
            <person name="Tan P."/>
            <person name="Wang L."/>
            <person name="Song H."/>
            <person name="Tian L."/>
            <person name="Zhu Q."/>
            <person name="Wang B."/>
        </authorList>
    </citation>
    <scope>NUCLEOTIDE SEQUENCE</scope>
    <source>
        <strain evidence="1">ZJHYS-2018</strain>
    </source>
</reference>
<dbReference type="EMBL" id="CM024802">
    <property type="protein sequence ID" value="KAG8011236.1"/>
    <property type="molecule type" value="Genomic_DNA"/>
</dbReference>
<organism evidence="1 2">
    <name type="scientific">Nibea albiflora</name>
    <name type="common">Yellow drum</name>
    <name type="synonym">Corvina albiflora</name>
    <dbReference type="NCBI Taxonomy" id="240163"/>
    <lineage>
        <taxon>Eukaryota</taxon>
        <taxon>Metazoa</taxon>
        <taxon>Chordata</taxon>
        <taxon>Craniata</taxon>
        <taxon>Vertebrata</taxon>
        <taxon>Euteleostomi</taxon>
        <taxon>Actinopterygii</taxon>
        <taxon>Neopterygii</taxon>
        <taxon>Teleostei</taxon>
        <taxon>Neoteleostei</taxon>
        <taxon>Acanthomorphata</taxon>
        <taxon>Eupercaria</taxon>
        <taxon>Sciaenidae</taxon>
        <taxon>Nibea</taxon>
    </lineage>
</organism>
<gene>
    <name evidence="1" type="primary">ITSN2</name>
    <name evidence="1" type="ORF">GBF38_005940</name>
</gene>